<reference evidence="1 2" key="1">
    <citation type="journal article" date="2015" name="Nature">
        <title>rRNA introns, odd ribosomes, and small enigmatic genomes across a large radiation of phyla.</title>
        <authorList>
            <person name="Brown C.T."/>
            <person name="Hug L.A."/>
            <person name="Thomas B.C."/>
            <person name="Sharon I."/>
            <person name="Castelle C.J."/>
            <person name="Singh A."/>
            <person name="Wilkins M.J."/>
            <person name="Williams K.H."/>
            <person name="Banfield J.F."/>
        </authorList>
    </citation>
    <scope>NUCLEOTIDE SEQUENCE [LARGE SCALE GENOMIC DNA]</scope>
</reference>
<gene>
    <name evidence="1" type="ORF">UW84_C0004G0008</name>
</gene>
<evidence type="ECO:0000313" key="1">
    <source>
        <dbReference type="EMBL" id="KKT86693.1"/>
    </source>
</evidence>
<sequence length="149" mass="17193">MKQSLLTIRNMLLTGWERHPWDHHYQVRRCDVHPDLKIIVWIKTLLRHGVPQITSDSQLQDALAHPEKYKWIGEGSVRIGTVKMVRLVFTSAPFLKDGHWFAKATDEVSGDETEYSLFALGIVPDYVFNPNRDGFDPAGWNPNSQPHFN</sequence>
<protein>
    <submittedName>
        <fullName evidence="1">Uncharacterized protein</fullName>
    </submittedName>
</protein>
<dbReference type="Proteomes" id="UP000034797">
    <property type="component" value="Unassembled WGS sequence"/>
</dbReference>
<name>A0A0G1KT01_9BACT</name>
<accession>A0A0G1KT01</accession>
<organism evidence="1 2">
    <name type="scientific">Candidatus Collierbacteria bacterium GW2011_GWA2_44_99</name>
    <dbReference type="NCBI Taxonomy" id="1618380"/>
    <lineage>
        <taxon>Bacteria</taxon>
        <taxon>Candidatus Collieribacteriota</taxon>
    </lineage>
</organism>
<dbReference type="AlphaFoldDB" id="A0A0G1KT01"/>
<comment type="caution">
    <text evidence="1">The sequence shown here is derived from an EMBL/GenBank/DDBJ whole genome shotgun (WGS) entry which is preliminary data.</text>
</comment>
<dbReference type="EMBL" id="LCJW01000004">
    <property type="protein sequence ID" value="KKT86693.1"/>
    <property type="molecule type" value="Genomic_DNA"/>
</dbReference>
<evidence type="ECO:0000313" key="2">
    <source>
        <dbReference type="Proteomes" id="UP000034797"/>
    </source>
</evidence>
<proteinExistence type="predicted"/>